<dbReference type="PANTHER" id="PTHR40515:SF1">
    <property type="entry name" value="CILIA- AND FLAGELLA-ASSOCIATED PROTEIN 157"/>
    <property type="match status" value="1"/>
</dbReference>
<name>A0ABP0MB12_9DINO</name>
<dbReference type="PANTHER" id="PTHR40515">
    <property type="entry name" value="CILIA- AND FLAGELLA-ASSOCIATED PROTEIN 157"/>
    <property type="match status" value="1"/>
</dbReference>
<keyword evidence="2" id="KW-1185">Reference proteome</keyword>
<dbReference type="Proteomes" id="UP001642484">
    <property type="component" value="Unassembled WGS sequence"/>
</dbReference>
<protein>
    <submittedName>
        <fullName evidence="1">Uncharacterized protein</fullName>
    </submittedName>
</protein>
<gene>
    <name evidence="1" type="ORF">CCMP2556_LOCUS25034</name>
</gene>
<comment type="caution">
    <text evidence="1">The sequence shown here is derived from an EMBL/GenBank/DDBJ whole genome shotgun (WGS) entry which is preliminary data.</text>
</comment>
<accession>A0ABP0MB12</accession>
<organism evidence="1 2">
    <name type="scientific">Durusdinium trenchii</name>
    <dbReference type="NCBI Taxonomy" id="1381693"/>
    <lineage>
        <taxon>Eukaryota</taxon>
        <taxon>Sar</taxon>
        <taxon>Alveolata</taxon>
        <taxon>Dinophyceae</taxon>
        <taxon>Suessiales</taxon>
        <taxon>Symbiodiniaceae</taxon>
        <taxon>Durusdinium</taxon>
    </lineage>
</organism>
<evidence type="ECO:0000313" key="2">
    <source>
        <dbReference type="Proteomes" id="UP001642484"/>
    </source>
</evidence>
<dbReference type="EMBL" id="CAXAMN010016668">
    <property type="protein sequence ID" value="CAK9048685.1"/>
    <property type="molecule type" value="Genomic_DNA"/>
</dbReference>
<proteinExistence type="predicted"/>
<reference evidence="1 2" key="1">
    <citation type="submission" date="2024-02" db="EMBL/GenBank/DDBJ databases">
        <authorList>
            <person name="Chen Y."/>
            <person name="Shah S."/>
            <person name="Dougan E. K."/>
            <person name="Thang M."/>
            <person name="Chan C."/>
        </authorList>
    </citation>
    <scope>NUCLEOTIDE SEQUENCE [LARGE SCALE GENOMIC DNA]</scope>
</reference>
<evidence type="ECO:0000313" key="1">
    <source>
        <dbReference type="EMBL" id="CAK9048685.1"/>
    </source>
</evidence>
<sequence>MALVPADNSFLSLLNVERKQALDRQKKREDLLEDTEHGPKILGLHQDLQALSDVLDERVESKLSANEKAFFVAYKSFMFTVQKEFKELKQKADEEETKTRRDAKIQSLEKELDWFMNEALRLDELVKKYKKELDKWKGKAEALEDDRQFLEGQIKQAKRTNKSLRTAVEQAQSSAYAALVNAEENQPVSAPEVTQADEEVLGPAYTGLSQELEVKYQTTVKRLKHQLQQEQKQATKLRAIADRQFTEPSELEAFFVDCVEQVKGDISQRRKLALEQRQALRGPEAKGPRGYPETLPPQVAKLALEPTLDDFTVTDRRKVVELLLSSEQVLQFLYDKLFPD</sequence>